<evidence type="ECO:0000259" key="8">
    <source>
        <dbReference type="Pfam" id="PF19340"/>
    </source>
</evidence>
<dbReference type="GO" id="GO:0000922">
    <property type="term" value="C:spindle pole"/>
    <property type="evidence" value="ECO:0007669"/>
    <property type="project" value="InterPro"/>
</dbReference>
<dbReference type="GO" id="GO:0000930">
    <property type="term" value="C:gamma-tubulin complex"/>
    <property type="evidence" value="ECO:0007669"/>
    <property type="project" value="TreeGrafter"/>
</dbReference>
<dbReference type="Pfam" id="PF17681">
    <property type="entry name" value="GCP_N_terminal"/>
    <property type="match status" value="1"/>
</dbReference>
<dbReference type="GO" id="GO:0000278">
    <property type="term" value="P:mitotic cell cycle"/>
    <property type="evidence" value="ECO:0007669"/>
    <property type="project" value="TreeGrafter"/>
</dbReference>
<dbReference type="GO" id="GO:0051225">
    <property type="term" value="P:spindle assembly"/>
    <property type="evidence" value="ECO:0007669"/>
    <property type="project" value="TreeGrafter"/>
</dbReference>
<keyword evidence="2 5" id="KW-0963">Cytoplasm</keyword>
<evidence type="ECO:0000259" key="6">
    <source>
        <dbReference type="Pfam" id="PF04130"/>
    </source>
</evidence>
<dbReference type="GO" id="GO:0043015">
    <property type="term" value="F:gamma-tubulin binding"/>
    <property type="evidence" value="ECO:0007669"/>
    <property type="project" value="InterPro"/>
</dbReference>
<feature type="domain" description="Gamma-tubulin complex component 6 N-terminal" evidence="8">
    <location>
        <begin position="87"/>
        <end position="148"/>
    </location>
</feature>
<name>A0A6A5VVR5_9PLEO</name>
<evidence type="ECO:0000256" key="3">
    <source>
        <dbReference type="ARBA" id="ARBA00022701"/>
    </source>
</evidence>
<comment type="subcellular location">
    <subcellularLocation>
        <location evidence="5">Cytoplasm</location>
        <location evidence="5">Cytoskeleton</location>
        <location evidence="5">Microtubule organizing center</location>
    </subcellularLocation>
</comment>
<feature type="domain" description="Gamma tubulin complex component C-terminal" evidence="6">
    <location>
        <begin position="568"/>
        <end position="928"/>
    </location>
</feature>
<evidence type="ECO:0000313" key="9">
    <source>
        <dbReference type="EMBL" id="KAF1992798.1"/>
    </source>
</evidence>
<dbReference type="OrthoDB" id="775571at2759"/>
<dbReference type="FunFam" id="1.20.120.1900:FF:000013">
    <property type="entry name" value="Spindle pole body component"/>
    <property type="match status" value="1"/>
</dbReference>
<dbReference type="AlphaFoldDB" id="A0A6A5VVR5"/>
<proteinExistence type="inferred from homology"/>
<keyword evidence="3 5" id="KW-0493">Microtubule</keyword>
<dbReference type="GO" id="GO:0007020">
    <property type="term" value="P:microtubule nucleation"/>
    <property type="evidence" value="ECO:0007669"/>
    <property type="project" value="InterPro"/>
</dbReference>
<dbReference type="Pfam" id="PF19340">
    <property type="entry name" value="GCP6_N"/>
    <property type="match status" value="1"/>
</dbReference>
<comment type="similarity">
    <text evidence="1 5">Belongs to the TUBGCP family.</text>
</comment>
<dbReference type="Gene3D" id="1.20.120.1900">
    <property type="entry name" value="Gamma-tubulin complex, C-terminal domain"/>
    <property type="match status" value="1"/>
</dbReference>
<accession>A0A6A5VVR5</accession>
<organism evidence="9 10">
    <name type="scientific">Amniculicola lignicola CBS 123094</name>
    <dbReference type="NCBI Taxonomy" id="1392246"/>
    <lineage>
        <taxon>Eukaryota</taxon>
        <taxon>Fungi</taxon>
        <taxon>Dikarya</taxon>
        <taxon>Ascomycota</taxon>
        <taxon>Pezizomycotina</taxon>
        <taxon>Dothideomycetes</taxon>
        <taxon>Pleosporomycetidae</taxon>
        <taxon>Pleosporales</taxon>
        <taxon>Amniculicolaceae</taxon>
        <taxon>Amniculicola</taxon>
    </lineage>
</organism>
<dbReference type="InterPro" id="IPR045818">
    <property type="entry name" value="GCP6_N"/>
</dbReference>
<keyword evidence="4 5" id="KW-0206">Cytoskeleton</keyword>
<dbReference type="Pfam" id="PF04130">
    <property type="entry name" value="GCP_C_terminal"/>
    <property type="match status" value="1"/>
</dbReference>
<dbReference type="EMBL" id="ML977794">
    <property type="protein sequence ID" value="KAF1992798.1"/>
    <property type="molecule type" value="Genomic_DNA"/>
</dbReference>
<evidence type="ECO:0000256" key="2">
    <source>
        <dbReference type="ARBA" id="ARBA00022490"/>
    </source>
</evidence>
<keyword evidence="10" id="KW-1185">Reference proteome</keyword>
<reference evidence="9" key="1">
    <citation type="journal article" date="2020" name="Stud. Mycol.">
        <title>101 Dothideomycetes genomes: a test case for predicting lifestyles and emergence of pathogens.</title>
        <authorList>
            <person name="Haridas S."/>
            <person name="Albert R."/>
            <person name="Binder M."/>
            <person name="Bloem J."/>
            <person name="Labutti K."/>
            <person name="Salamov A."/>
            <person name="Andreopoulos B."/>
            <person name="Baker S."/>
            <person name="Barry K."/>
            <person name="Bills G."/>
            <person name="Bluhm B."/>
            <person name="Cannon C."/>
            <person name="Castanera R."/>
            <person name="Culley D."/>
            <person name="Daum C."/>
            <person name="Ezra D."/>
            <person name="Gonzalez J."/>
            <person name="Henrissat B."/>
            <person name="Kuo A."/>
            <person name="Liang C."/>
            <person name="Lipzen A."/>
            <person name="Lutzoni F."/>
            <person name="Magnuson J."/>
            <person name="Mondo S."/>
            <person name="Nolan M."/>
            <person name="Ohm R."/>
            <person name="Pangilinan J."/>
            <person name="Park H.-J."/>
            <person name="Ramirez L."/>
            <person name="Alfaro M."/>
            <person name="Sun H."/>
            <person name="Tritt A."/>
            <person name="Yoshinaga Y."/>
            <person name="Zwiers L.-H."/>
            <person name="Turgeon B."/>
            <person name="Goodwin S."/>
            <person name="Spatafora J."/>
            <person name="Crous P."/>
            <person name="Grigoriev I."/>
        </authorList>
    </citation>
    <scope>NUCLEOTIDE SEQUENCE</scope>
    <source>
        <strain evidence="9">CBS 123094</strain>
    </source>
</reference>
<evidence type="ECO:0000313" key="10">
    <source>
        <dbReference type="Proteomes" id="UP000799779"/>
    </source>
</evidence>
<dbReference type="GO" id="GO:0031122">
    <property type="term" value="P:cytoplasmic microtubule organization"/>
    <property type="evidence" value="ECO:0007669"/>
    <property type="project" value="TreeGrafter"/>
</dbReference>
<evidence type="ECO:0000256" key="4">
    <source>
        <dbReference type="ARBA" id="ARBA00023212"/>
    </source>
</evidence>
<dbReference type="InterPro" id="IPR042241">
    <property type="entry name" value="GCP_C_sf"/>
</dbReference>
<dbReference type="GO" id="GO:0051321">
    <property type="term" value="P:meiotic cell cycle"/>
    <property type="evidence" value="ECO:0007669"/>
    <property type="project" value="TreeGrafter"/>
</dbReference>
<dbReference type="InterPro" id="IPR040457">
    <property type="entry name" value="GCP_C"/>
</dbReference>
<evidence type="ECO:0000256" key="1">
    <source>
        <dbReference type="ARBA" id="ARBA00010337"/>
    </source>
</evidence>
<sequence>MDDADALRDVFGTGNLWKPSSFSNDAETYESSLFAPLDLDISAIKFDHPYAPKQSLDCELRLPDLETFDFGPLPELETIDKSSLSLETPPLEPEEDVWEVALQLGPAKKDVSFFSWELFEDRDHGEEHTPYITESGPHMFDAALAKDDGNIAPGQVINGNVLLSSLFNLGLGRSSILFSFDPKLRTFVPAIPDGRASGFSLPAAQSLTSQFVHTGNTFLYLRSFVERTFGSASSIPARVALAASVSTVLSAFEDQIGRKAKNIRSLMQLQHVFAKPREILLFVSRIVDAVKPAKSNEQLSSILHHRVLEIEEANEDLRMLSTELMRRVAQPSLDLFAEWIGIGKGQQTLPIAERGSFVVNDQSSESQAPECAYNPEMMPRFISPEDGHTIFDTGNSLCFLKLHHPEHPLACLEKFGVQPPKLEWKYDWQDIETISTKAKQYEEELRSTIGRYTTGVAKEIGPSAASSVNSPLTEDIYGAAENFPKLIENSTKLFDQPPRDMFDSLPDELRLIIDQVLSRTSSDDPNGRSMFSPPVSITSTLSFRPLLTAQAKLVNSTTLRLFFRSHHLRMHLSLQRQYHLLGDGVFSSRLASALFDPERETAERRKGTIRSGVHMGLQVGSRKTWPPASSELRLALMGLLGESYYSSQLYMSTIQDGPFDDKPSRKDQAELPGQLNFAIRTLTEPEMEKVMDPDSLSALDFLRLQYVPPSPLNLVISTASLEKYDTIFKFLLRLLRMNFVVAHLPRAYPDTVSRLFRMEAHHFITALTIYVFQTGIADAWTGFEEHIDNIEIRLAREDVDGQIGTRVTEGLSSLKEQHEKCLDGIMFALLLRRRQKKVLGLVEDIFEAILAFAKVLRGEDGGNSGGGDAEKEDSSVEALYANVKGKIRVFISVCRGLAGKKGYGKGRGSGEENAIERLGVLLEMNGHYAR</sequence>
<dbReference type="Proteomes" id="UP000799779">
    <property type="component" value="Unassembled WGS sequence"/>
</dbReference>
<dbReference type="InterPro" id="IPR041470">
    <property type="entry name" value="GCP_N"/>
</dbReference>
<dbReference type="PANTHER" id="PTHR19302">
    <property type="entry name" value="GAMMA TUBULIN COMPLEX PROTEIN"/>
    <property type="match status" value="1"/>
</dbReference>
<gene>
    <name evidence="9" type="ORF">P154DRAFT_625856</name>
</gene>
<dbReference type="PANTHER" id="PTHR19302:SF70">
    <property type="entry name" value="GAMMA-TUBULIN COMPLEX COMPONENT 6"/>
    <property type="match status" value="1"/>
</dbReference>
<dbReference type="InterPro" id="IPR007259">
    <property type="entry name" value="GCP"/>
</dbReference>
<protein>
    <recommendedName>
        <fullName evidence="5">Spindle pole body component</fullName>
    </recommendedName>
</protein>
<dbReference type="GO" id="GO:0005874">
    <property type="term" value="C:microtubule"/>
    <property type="evidence" value="ECO:0007669"/>
    <property type="project" value="UniProtKB-KW"/>
</dbReference>
<evidence type="ECO:0000256" key="5">
    <source>
        <dbReference type="RuleBase" id="RU363050"/>
    </source>
</evidence>
<feature type="domain" description="Gamma tubulin complex component protein N-terminal" evidence="7">
    <location>
        <begin position="165"/>
        <end position="476"/>
    </location>
</feature>
<dbReference type="GO" id="GO:0051011">
    <property type="term" value="F:microtubule minus-end binding"/>
    <property type="evidence" value="ECO:0007669"/>
    <property type="project" value="TreeGrafter"/>
</dbReference>
<dbReference type="GO" id="GO:0005816">
    <property type="term" value="C:spindle pole body"/>
    <property type="evidence" value="ECO:0007669"/>
    <property type="project" value="UniProtKB-ARBA"/>
</dbReference>
<evidence type="ECO:0000259" key="7">
    <source>
        <dbReference type="Pfam" id="PF17681"/>
    </source>
</evidence>